<dbReference type="OrthoDB" id="79768at2759"/>
<accession>A0A024TZP0</accession>
<dbReference type="AlphaFoldDB" id="A0A024TZP0"/>
<protein>
    <submittedName>
        <fullName evidence="2">Uncharacterized protein</fullName>
    </submittedName>
</protein>
<name>A0A024TZP0_9STRA</name>
<feature type="region of interest" description="Disordered" evidence="1">
    <location>
        <begin position="296"/>
        <end position="330"/>
    </location>
</feature>
<dbReference type="RefSeq" id="XP_008871970.1">
    <property type="nucleotide sequence ID" value="XM_008873748.1"/>
</dbReference>
<dbReference type="GeneID" id="20085160"/>
<proteinExistence type="predicted"/>
<dbReference type="EMBL" id="KI913967">
    <property type="protein sequence ID" value="ETV99414.1"/>
    <property type="molecule type" value="Genomic_DNA"/>
</dbReference>
<gene>
    <name evidence="2" type="ORF">H310_08110</name>
</gene>
<reference evidence="2" key="1">
    <citation type="submission" date="2013-12" db="EMBL/GenBank/DDBJ databases">
        <title>The Genome Sequence of Aphanomyces invadans NJM9701.</title>
        <authorList>
            <consortium name="The Broad Institute Genomics Platform"/>
            <person name="Russ C."/>
            <person name="Tyler B."/>
            <person name="van West P."/>
            <person name="Dieguez-Uribeondo J."/>
            <person name="Young S.K."/>
            <person name="Zeng Q."/>
            <person name="Gargeya S."/>
            <person name="Fitzgerald M."/>
            <person name="Abouelleil A."/>
            <person name="Alvarado L."/>
            <person name="Chapman S.B."/>
            <person name="Gainer-Dewar J."/>
            <person name="Goldberg J."/>
            <person name="Griggs A."/>
            <person name="Gujja S."/>
            <person name="Hansen M."/>
            <person name="Howarth C."/>
            <person name="Imamovic A."/>
            <person name="Ireland A."/>
            <person name="Larimer J."/>
            <person name="McCowan C."/>
            <person name="Murphy C."/>
            <person name="Pearson M."/>
            <person name="Poon T.W."/>
            <person name="Priest M."/>
            <person name="Roberts A."/>
            <person name="Saif S."/>
            <person name="Shea T."/>
            <person name="Sykes S."/>
            <person name="Wortman J."/>
            <person name="Nusbaum C."/>
            <person name="Birren B."/>
        </authorList>
    </citation>
    <scope>NUCLEOTIDE SEQUENCE [LARGE SCALE GENOMIC DNA]</scope>
    <source>
        <strain evidence="2">NJM9701</strain>
    </source>
</reference>
<organism evidence="2">
    <name type="scientific">Aphanomyces invadans</name>
    <dbReference type="NCBI Taxonomy" id="157072"/>
    <lineage>
        <taxon>Eukaryota</taxon>
        <taxon>Sar</taxon>
        <taxon>Stramenopiles</taxon>
        <taxon>Oomycota</taxon>
        <taxon>Saprolegniomycetes</taxon>
        <taxon>Saprolegniales</taxon>
        <taxon>Verrucalvaceae</taxon>
        <taxon>Aphanomyces</taxon>
    </lineage>
</organism>
<dbReference type="VEuPathDB" id="FungiDB:H310_08110"/>
<evidence type="ECO:0000313" key="2">
    <source>
        <dbReference type="EMBL" id="ETV99414.1"/>
    </source>
</evidence>
<feature type="region of interest" description="Disordered" evidence="1">
    <location>
        <begin position="412"/>
        <end position="452"/>
    </location>
</feature>
<feature type="compositionally biased region" description="Basic residues" evidence="1">
    <location>
        <begin position="229"/>
        <end position="239"/>
    </location>
</feature>
<evidence type="ECO:0000256" key="1">
    <source>
        <dbReference type="SAM" id="MobiDB-lite"/>
    </source>
</evidence>
<feature type="region of interest" description="Disordered" evidence="1">
    <location>
        <begin position="207"/>
        <end position="250"/>
    </location>
</feature>
<dbReference type="CDD" id="cd16448">
    <property type="entry name" value="RING-H2"/>
    <property type="match status" value="1"/>
</dbReference>
<feature type="compositionally biased region" description="Polar residues" evidence="1">
    <location>
        <begin position="313"/>
        <end position="323"/>
    </location>
</feature>
<sequence>MAVELIIDDDTDISTVDVDAGGVRRSVRAPKKPSHSYKDVLEKEDIRSEVLKIERASKRVEAGQAEALNVDVARKPSKKRSRGTEDDGVGFPSQSIVTLTMPEDIAVIVNTYKPCIVCHELLGVDGLSYCLDCTKYFHGLCLKGSTIPLNCSSCERTREASNTASKYKNERVLGEYIRVGPSKNLFQYRMTLLHRYTHPHLYKGLKHTAKPSTPLATPVKASPKSKSAAGKKHHKKKAPFRGVKDSTTTQIGANEADDADAFFELTSDPVALPNKAVDSPRKKPRPDDRVTAIAVGLEDDEARDNGNDALDGSDSNALPNETDITAPPQPSAVQETVENLIEMVLVKVDRHPDGSILEEASTADFSDLREFHGIPLVTSPLVPLRPVPTPTPRGAHDLEDVPMLFENIVDDEHHEPAEVTESYESAWPAGMMPDSTAVTENPIAASEDRKNA</sequence>